<keyword evidence="1" id="KW-0812">Transmembrane</keyword>
<keyword evidence="1" id="KW-1133">Transmembrane helix</keyword>
<keyword evidence="1" id="KW-0472">Membrane</keyword>
<dbReference type="EMBL" id="JBHSDU010000014">
    <property type="protein sequence ID" value="MFC4312677.1"/>
    <property type="molecule type" value="Genomic_DNA"/>
</dbReference>
<sequence length="273" mass="30681">MEKGEPENLSTRLRANKRRWLIALVLPLAGIATAANPLPDRASYFAGGFAAVFGGFSEFMALAGVCRSQFTESCGRRMQEIAPALGSVVETAPLITVFDAAVIDKENTTLTEASLRKRVVAAHDKIGRELLSFDKDLLQRYRALISVCPYRSYDFMPPNLDVTFPRYWQLSPSAYAAVKQEIEDAANRSAQQIRGWPKARCYEARNFGATILSSLELRLRPYGEAGWENLPAQEFNKSLNHVFNVALTFEETVHPNVRKAVEAKWAEYDRKMR</sequence>
<evidence type="ECO:0000313" key="2">
    <source>
        <dbReference type="EMBL" id="MFC4312677.1"/>
    </source>
</evidence>
<keyword evidence="3" id="KW-1185">Reference proteome</keyword>
<evidence type="ECO:0000256" key="1">
    <source>
        <dbReference type="SAM" id="Phobius"/>
    </source>
</evidence>
<evidence type="ECO:0000313" key="3">
    <source>
        <dbReference type="Proteomes" id="UP001595904"/>
    </source>
</evidence>
<feature type="transmembrane region" description="Helical" evidence="1">
    <location>
        <begin position="20"/>
        <end position="38"/>
    </location>
</feature>
<accession>A0ABV8T012</accession>
<proteinExistence type="predicted"/>
<name>A0ABV8T012_9GAMM</name>
<organism evidence="2 3">
    <name type="scientific">Steroidobacter flavus</name>
    <dbReference type="NCBI Taxonomy" id="1842136"/>
    <lineage>
        <taxon>Bacteria</taxon>
        <taxon>Pseudomonadati</taxon>
        <taxon>Pseudomonadota</taxon>
        <taxon>Gammaproteobacteria</taxon>
        <taxon>Steroidobacterales</taxon>
        <taxon>Steroidobacteraceae</taxon>
        <taxon>Steroidobacter</taxon>
    </lineage>
</organism>
<gene>
    <name evidence="2" type="ORF">ACFPN2_26570</name>
</gene>
<protein>
    <submittedName>
        <fullName evidence="2">Uncharacterized protein</fullName>
    </submittedName>
</protein>
<feature type="transmembrane region" description="Helical" evidence="1">
    <location>
        <begin position="44"/>
        <end position="66"/>
    </location>
</feature>
<dbReference type="RefSeq" id="WP_380602280.1">
    <property type="nucleotide sequence ID" value="NZ_JBHSDU010000014.1"/>
</dbReference>
<dbReference type="Proteomes" id="UP001595904">
    <property type="component" value="Unassembled WGS sequence"/>
</dbReference>
<comment type="caution">
    <text evidence="2">The sequence shown here is derived from an EMBL/GenBank/DDBJ whole genome shotgun (WGS) entry which is preliminary data.</text>
</comment>
<reference evidence="3" key="1">
    <citation type="journal article" date="2019" name="Int. J. Syst. Evol. Microbiol.">
        <title>The Global Catalogue of Microorganisms (GCM) 10K type strain sequencing project: providing services to taxonomists for standard genome sequencing and annotation.</title>
        <authorList>
            <consortium name="The Broad Institute Genomics Platform"/>
            <consortium name="The Broad Institute Genome Sequencing Center for Infectious Disease"/>
            <person name="Wu L."/>
            <person name="Ma J."/>
        </authorList>
    </citation>
    <scope>NUCLEOTIDE SEQUENCE [LARGE SCALE GENOMIC DNA]</scope>
    <source>
        <strain evidence="3">CGMCC 1.10759</strain>
    </source>
</reference>